<organism evidence="2 3">
    <name type="scientific">Pseudonocardia tropica</name>
    <dbReference type="NCBI Taxonomy" id="681289"/>
    <lineage>
        <taxon>Bacteria</taxon>
        <taxon>Bacillati</taxon>
        <taxon>Actinomycetota</taxon>
        <taxon>Actinomycetes</taxon>
        <taxon>Pseudonocardiales</taxon>
        <taxon>Pseudonocardiaceae</taxon>
        <taxon>Pseudonocardia</taxon>
    </lineage>
</organism>
<feature type="transmembrane region" description="Helical" evidence="1">
    <location>
        <begin position="140"/>
        <end position="161"/>
    </location>
</feature>
<feature type="transmembrane region" description="Helical" evidence="1">
    <location>
        <begin position="207"/>
        <end position="230"/>
    </location>
</feature>
<evidence type="ECO:0000313" key="3">
    <source>
        <dbReference type="Proteomes" id="UP001464923"/>
    </source>
</evidence>
<dbReference type="RefSeq" id="WP_345640689.1">
    <property type="nucleotide sequence ID" value="NZ_BAABLY010000004.1"/>
</dbReference>
<feature type="transmembrane region" description="Helical" evidence="1">
    <location>
        <begin position="113"/>
        <end position="134"/>
    </location>
</feature>
<gene>
    <name evidence="2" type="ORF">WHI96_19455</name>
</gene>
<dbReference type="Proteomes" id="UP001464923">
    <property type="component" value="Unassembled WGS sequence"/>
</dbReference>
<sequence>MRSTSNPAFRNLPTQKQGGYATFDRSGGGMMGGGAAMAGSRSSYVDPTQATQDTGRPITVDDVVQKTAISGGLALVAGFLTAMSGLYILALPAFIVGLVVSLIVIFKQKPSAPLTLTYSIAMGVALGGITGPINTLYPGIAFQALIGTAGVFFGMLVVYKTGAVRVTPRFTKWMMGALIGVVVLMLANLVASFFTDGGLGLRDGGPLAILFSVVVIGVAAFSLLLDFDAADNAVKAGVPAKYSWYIAFGLMTTLVWLYIEILRLLSYLRQD</sequence>
<evidence type="ECO:0000313" key="2">
    <source>
        <dbReference type="EMBL" id="MEQ3540991.1"/>
    </source>
</evidence>
<keyword evidence="1" id="KW-0812">Transmembrane</keyword>
<keyword evidence="3" id="KW-1185">Reference proteome</keyword>
<dbReference type="Pfam" id="PF12811">
    <property type="entry name" value="BaxI_1"/>
    <property type="match status" value="1"/>
</dbReference>
<evidence type="ECO:0000256" key="1">
    <source>
        <dbReference type="SAM" id="Phobius"/>
    </source>
</evidence>
<feature type="transmembrane region" description="Helical" evidence="1">
    <location>
        <begin position="85"/>
        <end position="106"/>
    </location>
</feature>
<dbReference type="EMBL" id="JBEDNP010000011">
    <property type="protein sequence ID" value="MEQ3540991.1"/>
    <property type="molecule type" value="Genomic_DNA"/>
</dbReference>
<keyword evidence="1" id="KW-0472">Membrane</keyword>
<comment type="caution">
    <text evidence="2">The sequence shown here is derived from an EMBL/GenBank/DDBJ whole genome shotgun (WGS) entry which is preliminary data.</text>
</comment>
<dbReference type="PANTHER" id="PTHR41282:SF1">
    <property type="entry name" value="CONSERVED TRANSMEMBRANE PROTEIN-RELATED"/>
    <property type="match status" value="1"/>
</dbReference>
<accession>A0ABV1JZ88</accession>
<dbReference type="InterPro" id="IPR010539">
    <property type="entry name" value="BaxI_1-like"/>
</dbReference>
<dbReference type="PANTHER" id="PTHR41282">
    <property type="entry name" value="CONSERVED TRANSMEMBRANE PROTEIN-RELATED"/>
    <property type="match status" value="1"/>
</dbReference>
<dbReference type="PIRSF" id="PIRSF009160">
    <property type="entry name" value="UCP009160"/>
    <property type="match status" value="1"/>
</dbReference>
<keyword evidence="1" id="KW-1133">Transmembrane helix</keyword>
<protein>
    <submittedName>
        <fullName evidence="2">Bax inhibitor-1/YccA family protein</fullName>
    </submittedName>
</protein>
<proteinExistence type="predicted"/>
<feature type="transmembrane region" description="Helical" evidence="1">
    <location>
        <begin position="242"/>
        <end position="259"/>
    </location>
</feature>
<name>A0ABV1JZ88_9PSEU</name>
<reference evidence="2 3" key="1">
    <citation type="submission" date="2024-03" db="EMBL/GenBank/DDBJ databases">
        <title>Draft genome sequence of Pseudonocardia tropica JCM 19149.</title>
        <authorList>
            <person name="Butdee W."/>
            <person name="Duangmal K."/>
        </authorList>
    </citation>
    <scope>NUCLEOTIDE SEQUENCE [LARGE SCALE GENOMIC DNA]</scope>
    <source>
        <strain evidence="2 3">JCM 19149</strain>
    </source>
</reference>
<feature type="transmembrane region" description="Helical" evidence="1">
    <location>
        <begin position="173"/>
        <end position="195"/>
    </location>
</feature>